<dbReference type="Gene3D" id="3.60.130.10">
    <property type="entry name" value="Clavaminate synthase-like"/>
    <property type="match status" value="1"/>
</dbReference>
<keyword evidence="4" id="KW-0223">Dioxygenase</keyword>
<comment type="cofactor">
    <cofactor evidence="1">
        <name>Fe(2+)</name>
        <dbReference type="ChEBI" id="CHEBI:29033"/>
    </cofactor>
</comment>
<reference evidence="10 11" key="1">
    <citation type="submission" date="2015-09" db="EMBL/GenBank/DDBJ databases">
        <title>Host preference determinants of Valsa canker pathogens revealed by comparative genomics.</title>
        <authorList>
            <person name="Yin Z."/>
            <person name="Huang L."/>
        </authorList>
    </citation>
    <scope>NUCLEOTIDE SEQUENCE [LARGE SCALE GENOMIC DNA]</scope>
    <source>
        <strain evidence="10 11">SXYLt</strain>
    </source>
</reference>
<protein>
    <recommendedName>
        <fullName evidence="12">TauD/TfdA-like domain-containing protein</fullName>
    </recommendedName>
</protein>
<evidence type="ECO:0000313" key="11">
    <source>
        <dbReference type="Proteomes" id="UP000285146"/>
    </source>
</evidence>
<dbReference type="InterPro" id="IPR038492">
    <property type="entry name" value="GBBH-like_N_sf"/>
</dbReference>
<evidence type="ECO:0000259" key="9">
    <source>
        <dbReference type="Pfam" id="PF06155"/>
    </source>
</evidence>
<evidence type="ECO:0000256" key="4">
    <source>
        <dbReference type="ARBA" id="ARBA00022964"/>
    </source>
</evidence>
<dbReference type="Proteomes" id="UP000285146">
    <property type="component" value="Unassembled WGS sequence"/>
</dbReference>
<evidence type="ECO:0008006" key="12">
    <source>
        <dbReference type="Google" id="ProtNLM"/>
    </source>
</evidence>
<comment type="similarity">
    <text evidence="2">Belongs to the gamma-BBH/TMLD family.</text>
</comment>
<feature type="domain" description="TauD/TfdA-like" evidence="8">
    <location>
        <begin position="185"/>
        <end position="437"/>
    </location>
</feature>
<keyword evidence="11" id="KW-1185">Reference proteome</keyword>
<dbReference type="OrthoDB" id="406634at2759"/>
<organism evidence="10 11">
    <name type="scientific">Cytospora leucostoma</name>
    <dbReference type="NCBI Taxonomy" id="1230097"/>
    <lineage>
        <taxon>Eukaryota</taxon>
        <taxon>Fungi</taxon>
        <taxon>Dikarya</taxon>
        <taxon>Ascomycota</taxon>
        <taxon>Pezizomycotina</taxon>
        <taxon>Sordariomycetes</taxon>
        <taxon>Sordariomycetidae</taxon>
        <taxon>Diaporthales</taxon>
        <taxon>Cytosporaceae</taxon>
        <taxon>Cytospora</taxon>
    </lineage>
</organism>
<gene>
    <name evidence="10" type="ORF">VPNG_05805</name>
</gene>
<dbReference type="Gene3D" id="3.30.2020.30">
    <property type="match status" value="1"/>
</dbReference>
<evidence type="ECO:0000313" key="10">
    <source>
        <dbReference type="EMBL" id="ROW09230.1"/>
    </source>
</evidence>
<dbReference type="AlphaFoldDB" id="A0A423X0E0"/>
<dbReference type="GO" id="GO:0016706">
    <property type="term" value="F:2-oxoglutarate-dependent dioxygenase activity"/>
    <property type="evidence" value="ECO:0007669"/>
    <property type="project" value="UniProtKB-ARBA"/>
</dbReference>
<dbReference type="InterPro" id="IPR003819">
    <property type="entry name" value="TauD/TfdA-like"/>
</dbReference>
<dbReference type="STRING" id="1230097.A0A423X0E0"/>
<evidence type="ECO:0000256" key="6">
    <source>
        <dbReference type="ARBA" id="ARBA00023004"/>
    </source>
</evidence>
<evidence type="ECO:0000256" key="1">
    <source>
        <dbReference type="ARBA" id="ARBA00001954"/>
    </source>
</evidence>
<dbReference type="Pfam" id="PF06155">
    <property type="entry name" value="GBBH-like_N"/>
    <property type="match status" value="1"/>
</dbReference>
<dbReference type="PANTHER" id="PTHR10696:SF25">
    <property type="entry name" value="OXIDOREDUCTASE AIM17-RELATED"/>
    <property type="match status" value="1"/>
</dbReference>
<feature type="compositionally biased region" description="Low complexity" evidence="7">
    <location>
        <begin position="20"/>
        <end position="30"/>
    </location>
</feature>
<dbReference type="GO" id="GO:0005739">
    <property type="term" value="C:mitochondrion"/>
    <property type="evidence" value="ECO:0007669"/>
    <property type="project" value="TreeGrafter"/>
</dbReference>
<feature type="domain" description="Gamma-butyrobetaine hydroxylase-like N-terminal" evidence="9">
    <location>
        <begin position="86"/>
        <end position="157"/>
    </location>
</feature>
<evidence type="ECO:0000256" key="2">
    <source>
        <dbReference type="ARBA" id="ARBA00008654"/>
    </source>
</evidence>
<proteinExistence type="inferred from homology"/>
<sequence length="471" mass="53697">MAPLVRQLRAHYPYGHSRRMSSLLSNNSPRPGKKTPTSDQLAPLHDSALDRRSASSPKRLGRLVHAFEDNDHVLLNFEHDNVDRPAGFSKLWFRDACPCSECVSESSGQKRFATCDIDADPQLESCRVTNDGELALVWAKDLLTGNSHTSIYSLDFLQQVVLVKGGLHLHWRFTPERVFWAKRRLTDELDARFINYDDWMAGGDSFAKAFLDLITWGLIFVRGVPESHDAVQDIASKIGDLQLTFYGLTWDVISKPNAENVAYTNEFLCLHQDLLYWRETPRLQLLHCLKNECPGGESLFSDGLRTAWELKTSHEDIYKVLTDHAVDFHYHKHGHFYHSRRNVISTKAAYPIKVNWSPPFQAPFHQKPNALGVGNSDGLHKWREAARIFRDNLESPNNMLQYRLQPGECVLFDNQRILHGRTNFDTSAGHRHLRGGYIDTQTLSSAFVRLGELGALGALDGRPVDRWDAWE</sequence>
<dbReference type="InterPro" id="IPR050411">
    <property type="entry name" value="AlphaKG_dependent_hydroxylases"/>
</dbReference>
<dbReference type="PANTHER" id="PTHR10696">
    <property type="entry name" value="GAMMA-BUTYROBETAINE HYDROXYLASE-RELATED"/>
    <property type="match status" value="1"/>
</dbReference>
<dbReference type="InterPro" id="IPR010376">
    <property type="entry name" value="GBBH-like_N"/>
</dbReference>
<dbReference type="SUPFAM" id="SSF51197">
    <property type="entry name" value="Clavaminate synthase-like"/>
    <property type="match status" value="1"/>
</dbReference>
<dbReference type="Pfam" id="PF02668">
    <property type="entry name" value="TauD"/>
    <property type="match status" value="1"/>
</dbReference>
<dbReference type="EMBL" id="LKEB01000031">
    <property type="protein sequence ID" value="ROW09230.1"/>
    <property type="molecule type" value="Genomic_DNA"/>
</dbReference>
<evidence type="ECO:0000256" key="3">
    <source>
        <dbReference type="ARBA" id="ARBA00022723"/>
    </source>
</evidence>
<keyword evidence="6" id="KW-0408">Iron</keyword>
<dbReference type="InterPro" id="IPR042098">
    <property type="entry name" value="TauD-like_sf"/>
</dbReference>
<feature type="region of interest" description="Disordered" evidence="7">
    <location>
        <begin position="19"/>
        <end position="55"/>
    </location>
</feature>
<evidence type="ECO:0000259" key="8">
    <source>
        <dbReference type="Pfam" id="PF02668"/>
    </source>
</evidence>
<dbReference type="FunCoup" id="A0A423X0E0">
    <property type="interactions" value="593"/>
</dbReference>
<dbReference type="GO" id="GO:0045329">
    <property type="term" value="P:carnitine biosynthetic process"/>
    <property type="evidence" value="ECO:0007669"/>
    <property type="project" value="TreeGrafter"/>
</dbReference>
<dbReference type="InParanoid" id="A0A423X0E0"/>
<keyword evidence="5" id="KW-0560">Oxidoreductase</keyword>
<keyword evidence="3" id="KW-0479">Metal-binding</keyword>
<evidence type="ECO:0000256" key="7">
    <source>
        <dbReference type="SAM" id="MobiDB-lite"/>
    </source>
</evidence>
<dbReference type="GO" id="GO:0046872">
    <property type="term" value="F:metal ion binding"/>
    <property type="evidence" value="ECO:0007669"/>
    <property type="project" value="UniProtKB-KW"/>
</dbReference>
<name>A0A423X0E0_9PEZI</name>
<accession>A0A423X0E0</accession>
<evidence type="ECO:0000256" key="5">
    <source>
        <dbReference type="ARBA" id="ARBA00023002"/>
    </source>
</evidence>
<comment type="caution">
    <text evidence="10">The sequence shown here is derived from an EMBL/GenBank/DDBJ whole genome shotgun (WGS) entry which is preliminary data.</text>
</comment>